<name>A0A9Q4AAV4_9FIRM</name>
<organism evidence="2 3">
    <name type="scientific">Anaerosalibacter bizertensis</name>
    <dbReference type="NCBI Taxonomy" id="932217"/>
    <lineage>
        <taxon>Bacteria</taxon>
        <taxon>Bacillati</taxon>
        <taxon>Bacillota</taxon>
        <taxon>Tissierellia</taxon>
        <taxon>Tissierellales</taxon>
        <taxon>Sporanaerobacteraceae</taxon>
        <taxon>Anaerosalibacter</taxon>
    </lineage>
</organism>
<dbReference type="Proteomes" id="UP001108123">
    <property type="component" value="Unassembled WGS sequence"/>
</dbReference>
<dbReference type="AlphaFoldDB" id="A0A9Q4AAV4"/>
<sequence>MVTFFLFGHIIFSVLFFLNFVSLLKKIVKNKEANINILLGILLSFLIAYSNIIIAGH</sequence>
<dbReference type="EMBL" id="JAKNID010000003">
    <property type="protein sequence ID" value="MCG4564140.1"/>
    <property type="molecule type" value="Genomic_DNA"/>
</dbReference>
<evidence type="ECO:0000313" key="2">
    <source>
        <dbReference type="EMBL" id="MCG4564140.1"/>
    </source>
</evidence>
<dbReference type="RefSeq" id="WP_226807572.1">
    <property type="nucleotide sequence ID" value="NZ_JAJBNW010000008.1"/>
</dbReference>
<evidence type="ECO:0000256" key="1">
    <source>
        <dbReference type="SAM" id="Phobius"/>
    </source>
</evidence>
<keyword evidence="1" id="KW-1133">Transmembrane helix</keyword>
<gene>
    <name evidence="2" type="ORF">L0P62_01650</name>
</gene>
<keyword evidence="1" id="KW-0472">Membrane</keyword>
<proteinExistence type="predicted"/>
<reference evidence="2" key="1">
    <citation type="submission" date="2022-01" db="EMBL/GenBank/DDBJ databases">
        <title>Collection of gut derived symbiotic bacterial strains cultured from healthy donors.</title>
        <authorList>
            <person name="Lin H."/>
            <person name="Kohout C."/>
            <person name="Waligurski E."/>
            <person name="Pamer E.G."/>
        </authorList>
    </citation>
    <scope>NUCLEOTIDE SEQUENCE</scope>
    <source>
        <strain evidence="2">MSK.14.39</strain>
    </source>
</reference>
<evidence type="ECO:0000313" key="3">
    <source>
        <dbReference type="Proteomes" id="UP001108123"/>
    </source>
</evidence>
<keyword evidence="1" id="KW-0812">Transmembrane</keyword>
<accession>A0A9Q4AAV4</accession>
<feature type="transmembrane region" description="Helical" evidence="1">
    <location>
        <begin position="6"/>
        <end position="24"/>
    </location>
</feature>
<comment type="caution">
    <text evidence="2">The sequence shown here is derived from an EMBL/GenBank/DDBJ whole genome shotgun (WGS) entry which is preliminary data.</text>
</comment>
<keyword evidence="3" id="KW-1185">Reference proteome</keyword>
<protein>
    <submittedName>
        <fullName evidence="2">Uncharacterized protein</fullName>
    </submittedName>
</protein>
<feature type="transmembrane region" description="Helical" evidence="1">
    <location>
        <begin position="36"/>
        <end position="56"/>
    </location>
</feature>